<proteinExistence type="predicted"/>
<keyword evidence="2" id="KW-1185">Reference proteome</keyword>
<sequence>MFKQNDYPKENIQILNDIFQDLYWKESINLKSDLTQTNDTQEQAQIMNSLIFQFQKNKEFDVDLFAIALKLILGLIKKSVQKNRKRIQIRSWNHYAKKYMREFEVVKLYLQILYFIDQDQEQIEDQIKIIAEIYKNYSHDQDIYSLMIDLISERCFQKSPQWLFLIDNVCQIIIENYQNLPINIRSLRILNKLFLKNSDFTVIQKYGLLDHIQNVVYLYIDNQTLCGEVTKFLSILVNRHNQEFLQIFVRFNFIISIFIQHLENDQIVFNTMKILGCFLDQKAFSSGFVSMEVLRLFAEWSNKINIQKSNLRKISTTSLIMLLIIEFLIVENKISEVQIDEYLVKFCINLISCLANDEQICIKVYQIICKYTMNKNIINQLFQQNTFQRIENSFFVLKHGKQFQLIMIQFINSLILNDIEKIDIVITSILSQQILMSIQNNYQSDEYEEIDIQILFEMLRFISLISLDNIKCLVIWNTDRIQMFFYEVQQTSLRKDQKIIEIFFNILSIYSQLEIVQDFLIRNTNALLEIIEENILMFEICDDYAHILQNLINNQNNNIHLIIDKYVPLSLAIIKNQPEQQTLVLKFFDMFEQISKIDLQTRLRIQDLCQTVIQEFEQEKFIHPYLNTLNEYIGRCSFSYQNLLTKEARDYLVNGIDCKLYKDDGSVSNLLVFITPDLASIWCKHHGDSNTKQKWRLATKHVISIKDYLNDIEGWRLSPFRKFGKKKIDINSCFTITGNIILNKQIQLQNFHICAPTAQDKYKMFEYLRALVQIN</sequence>
<dbReference type="EMBL" id="CAJJDN010000014">
    <property type="protein sequence ID" value="CAD8059965.1"/>
    <property type="molecule type" value="Genomic_DNA"/>
</dbReference>
<dbReference type="Proteomes" id="UP000692954">
    <property type="component" value="Unassembled WGS sequence"/>
</dbReference>
<reference evidence="1" key="1">
    <citation type="submission" date="2021-01" db="EMBL/GenBank/DDBJ databases">
        <authorList>
            <consortium name="Genoscope - CEA"/>
            <person name="William W."/>
        </authorList>
    </citation>
    <scope>NUCLEOTIDE SEQUENCE</scope>
</reference>
<evidence type="ECO:0000313" key="1">
    <source>
        <dbReference type="EMBL" id="CAD8059965.1"/>
    </source>
</evidence>
<accession>A0A8S1L1E1</accession>
<organism evidence="1 2">
    <name type="scientific">Paramecium sonneborni</name>
    <dbReference type="NCBI Taxonomy" id="65129"/>
    <lineage>
        <taxon>Eukaryota</taxon>
        <taxon>Sar</taxon>
        <taxon>Alveolata</taxon>
        <taxon>Ciliophora</taxon>
        <taxon>Intramacronucleata</taxon>
        <taxon>Oligohymenophorea</taxon>
        <taxon>Peniculida</taxon>
        <taxon>Parameciidae</taxon>
        <taxon>Paramecium</taxon>
    </lineage>
</organism>
<name>A0A8S1L1E1_9CILI</name>
<comment type="caution">
    <text evidence="1">The sequence shown here is derived from an EMBL/GenBank/DDBJ whole genome shotgun (WGS) entry which is preliminary data.</text>
</comment>
<dbReference type="AlphaFoldDB" id="A0A8S1L1E1"/>
<dbReference type="OrthoDB" id="302201at2759"/>
<evidence type="ECO:0000313" key="2">
    <source>
        <dbReference type="Proteomes" id="UP000692954"/>
    </source>
</evidence>
<protein>
    <submittedName>
        <fullName evidence="1">Uncharacterized protein</fullName>
    </submittedName>
</protein>
<gene>
    <name evidence="1" type="ORF">PSON_ATCC_30995.1.T0140007</name>
</gene>